<dbReference type="InterPro" id="IPR006084">
    <property type="entry name" value="XPG/Rad2"/>
</dbReference>
<evidence type="ECO:0000259" key="1">
    <source>
        <dbReference type="SMART" id="SM00485"/>
    </source>
</evidence>
<dbReference type="SUPFAM" id="SSF88723">
    <property type="entry name" value="PIN domain-like"/>
    <property type="match status" value="1"/>
</dbReference>
<feature type="domain" description="XPG N-terminal" evidence="1">
    <location>
        <begin position="1"/>
        <end position="96"/>
    </location>
</feature>
<dbReference type="InterPro" id="IPR029060">
    <property type="entry name" value="PIN-like_dom_sf"/>
</dbReference>
<dbReference type="STRING" id="981085.W9QTL9"/>
<dbReference type="GO" id="GO:0009555">
    <property type="term" value="P:pollen development"/>
    <property type="evidence" value="ECO:0007669"/>
    <property type="project" value="TreeGrafter"/>
</dbReference>
<sequence length="200" mass="22881">MGVGGKFWDLLKPYARNEGFDFLRNKRVAIDLFFWIVQHETALKSNARNPHLRLTFFHTINLFSKFGAFPVFVIDGTPSPLKSRARIARFYHSSGIDLSSFPEAEDGVSELLELFGMPLLKAKEEAEALCAQLDHEGHVDACAFLFGATCVIEGFRSNSKIKGYGRFQLQFSDIFPPKLIKTSEFWHKKFDWRPMPCHDC</sequence>
<dbReference type="PANTHER" id="PTHR11081:SF59">
    <property type="entry name" value="FI23547P1"/>
    <property type="match status" value="1"/>
</dbReference>
<keyword evidence="3" id="KW-1185">Reference proteome</keyword>
<keyword evidence="2" id="KW-0255">Endonuclease</keyword>
<protein>
    <submittedName>
        <fullName evidence="2">Flap endonuclease GEN-like 1</fullName>
    </submittedName>
</protein>
<dbReference type="PRINTS" id="PR00853">
    <property type="entry name" value="XPGRADSUPER"/>
</dbReference>
<accession>W9QTL9</accession>
<dbReference type="Pfam" id="PF00867">
    <property type="entry name" value="XPG_I"/>
    <property type="match status" value="1"/>
</dbReference>
<gene>
    <name evidence="2" type="ORF">L484_002114</name>
</gene>
<dbReference type="GO" id="GO:0017108">
    <property type="term" value="F:5'-flap endonuclease activity"/>
    <property type="evidence" value="ECO:0007669"/>
    <property type="project" value="TreeGrafter"/>
</dbReference>
<name>W9QTL9_9ROSA</name>
<dbReference type="Pfam" id="PF00752">
    <property type="entry name" value="XPG_N"/>
    <property type="match status" value="1"/>
</dbReference>
<keyword evidence="2" id="KW-0540">Nuclease</keyword>
<evidence type="ECO:0000313" key="2">
    <source>
        <dbReference type="EMBL" id="EXB38154.1"/>
    </source>
</evidence>
<dbReference type="EMBL" id="KE343681">
    <property type="protein sequence ID" value="EXB38154.1"/>
    <property type="molecule type" value="Genomic_DNA"/>
</dbReference>
<dbReference type="SMART" id="SM00485">
    <property type="entry name" value="XPGN"/>
    <property type="match status" value="1"/>
</dbReference>
<dbReference type="Proteomes" id="UP000030645">
    <property type="component" value="Unassembled WGS sequence"/>
</dbReference>
<reference evidence="3" key="1">
    <citation type="submission" date="2013-01" db="EMBL/GenBank/DDBJ databases">
        <title>Draft Genome Sequence of a Mulberry Tree, Morus notabilis C.K. Schneid.</title>
        <authorList>
            <person name="He N."/>
            <person name="Zhao S."/>
        </authorList>
    </citation>
    <scope>NUCLEOTIDE SEQUENCE</scope>
</reference>
<proteinExistence type="predicted"/>
<keyword evidence="2" id="KW-0378">Hydrolase</keyword>
<dbReference type="Gene3D" id="3.40.50.1010">
    <property type="entry name" value="5'-nuclease"/>
    <property type="match status" value="2"/>
</dbReference>
<dbReference type="AlphaFoldDB" id="W9QTL9"/>
<dbReference type="InterPro" id="IPR006085">
    <property type="entry name" value="XPG_DNA_repair_N"/>
</dbReference>
<dbReference type="PANTHER" id="PTHR11081">
    <property type="entry name" value="FLAP ENDONUCLEASE FAMILY MEMBER"/>
    <property type="match status" value="1"/>
</dbReference>
<dbReference type="eggNOG" id="KOG2519">
    <property type="taxonomic scope" value="Eukaryota"/>
</dbReference>
<organism evidence="2 3">
    <name type="scientific">Morus notabilis</name>
    <dbReference type="NCBI Taxonomy" id="981085"/>
    <lineage>
        <taxon>Eukaryota</taxon>
        <taxon>Viridiplantae</taxon>
        <taxon>Streptophyta</taxon>
        <taxon>Embryophyta</taxon>
        <taxon>Tracheophyta</taxon>
        <taxon>Spermatophyta</taxon>
        <taxon>Magnoliopsida</taxon>
        <taxon>eudicotyledons</taxon>
        <taxon>Gunneridae</taxon>
        <taxon>Pentapetalae</taxon>
        <taxon>rosids</taxon>
        <taxon>fabids</taxon>
        <taxon>Rosales</taxon>
        <taxon>Moraceae</taxon>
        <taxon>Moreae</taxon>
        <taxon>Morus</taxon>
    </lineage>
</organism>
<evidence type="ECO:0000313" key="3">
    <source>
        <dbReference type="Proteomes" id="UP000030645"/>
    </source>
</evidence>
<dbReference type="InterPro" id="IPR006086">
    <property type="entry name" value="XPG-I_dom"/>
</dbReference>